<dbReference type="AlphaFoldDB" id="A0A4S4DMW5"/>
<sequence>MEERIITYEHGDNGVKEERMQDVMQEFNTNYPQMQPLFQDGSTVIQMLPWDVTNHQVSEAGENFSVGQRQLLSLGRALLRRSKILVLDEATAAVDVKTDSLIQRTIREEFRSRTMLIIAHRLNTIIDSDRILVLDAGQVCPHSEHSSVFELELFCMNVSSKKLSTPIFQVMEYDAPEKLLLNEASGFSKMIQSTGAANAQYLHSLVLGGGEGENKSSGEEIFNGQQGRRVASSHWAAATQFALGVYMASSQNILLQPSLEMMEDENNIVKKTKDAVVTLQEILQGKHDEVIEKALDQYQFPSERWWSALYKVIEGLAIMSRLAHNEVQRLENNFEDGSSGWDHVEM</sequence>
<dbReference type="PANTHER" id="PTHR24223:SF456">
    <property type="entry name" value="MULTIDRUG RESISTANCE-ASSOCIATED PROTEIN LETHAL(2)03659"/>
    <property type="match status" value="1"/>
</dbReference>
<evidence type="ECO:0000259" key="5">
    <source>
        <dbReference type="Pfam" id="PF00005"/>
    </source>
</evidence>
<dbReference type="InterPro" id="IPR050173">
    <property type="entry name" value="ABC_transporter_C-like"/>
</dbReference>
<dbReference type="STRING" id="542762.A0A4S4DMW5"/>
<evidence type="ECO:0000256" key="3">
    <source>
        <dbReference type="ARBA" id="ARBA00022741"/>
    </source>
</evidence>
<comment type="caution">
    <text evidence="6">The sequence shown here is derived from an EMBL/GenBank/DDBJ whole genome shotgun (WGS) entry which is preliminary data.</text>
</comment>
<comment type="subcellular location">
    <subcellularLocation>
        <location evidence="1">Membrane</location>
        <topology evidence="1">Multi-pass membrane protein</topology>
    </subcellularLocation>
</comment>
<dbReference type="InterPro" id="IPR003439">
    <property type="entry name" value="ABC_transporter-like_ATP-bd"/>
</dbReference>
<dbReference type="GO" id="GO:0016887">
    <property type="term" value="F:ATP hydrolysis activity"/>
    <property type="evidence" value="ECO:0007669"/>
    <property type="project" value="InterPro"/>
</dbReference>
<dbReference type="SUPFAM" id="SSF52540">
    <property type="entry name" value="P-loop containing nucleoside triphosphate hydrolases"/>
    <property type="match status" value="1"/>
</dbReference>
<evidence type="ECO:0000256" key="4">
    <source>
        <dbReference type="ARBA" id="ARBA00022840"/>
    </source>
</evidence>
<evidence type="ECO:0000256" key="1">
    <source>
        <dbReference type="ARBA" id="ARBA00004141"/>
    </source>
</evidence>
<dbReference type="EMBL" id="SDRB02010791">
    <property type="protein sequence ID" value="THG04309.1"/>
    <property type="molecule type" value="Genomic_DNA"/>
</dbReference>
<name>A0A4S4DMW5_CAMSN</name>
<keyword evidence="4" id="KW-0067">ATP-binding</keyword>
<dbReference type="GO" id="GO:0042626">
    <property type="term" value="F:ATPase-coupled transmembrane transporter activity"/>
    <property type="evidence" value="ECO:0007669"/>
    <property type="project" value="TreeGrafter"/>
</dbReference>
<dbReference type="Gene3D" id="3.40.50.300">
    <property type="entry name" value="P-loop containing nucleotide triphosphate hydrolases"/>
    <property type="match status" value="1"/>
</dbReference>
<evidence type="ECO:0000313" key="6">
    <source>
        <dbReference type="EMBL" id="THG04309.1"/>
    </source>
</evidence>
<evidence type="ECO:0000313" key="7">
    <source>
        <dbReference type="Proteomes" id="UP000306102"/>
    </source>
</evidence>
<dbReference type="PANTHER" id="PTHR24223">
    <property type="entry name" value="ATP-BINDING CASSETTE SUB-FAMILY C"/>
    <property type="match status" value="1"/>
</dbReference>
<dbReference type="Pfam" id="PF00005">
    <property type="entry name" value="ABC_tran"/>
    <property type="match status" value="1"/>
</dbReference>
<dbReference type="InterPro" id="IPR027417">
    <property type="entry name" value="P-loop_NTPase"/>
</dbReference>
<protein>
    <recommendedName>
        <fullName evidence="5">ABC transporter domain-containing protein</fullName>
    </recommendedName>
</protein>
<dbReference type="GO" id="GO:0005524">
    <property type="term" value="F:ATP binding"/>
    <property type="evidence" value="ECO:0007669"/>
    <property type="project" value="UniProtKB-KW"/>
</dbReference>
<accession>A0A4S4DMW5</accession>
<evidence type="ECO:0000256" key="2">
    <source>
        <dbReference type="ARBA" id="ARBA00009726"/>
    </source>
</evidence>
<reference evidence="6 7" key="1">
    <citation type="journal article" date="2018" name="Proc. Natl. Acad. Sci. U.S.A.">
        <title>Draft genome sequence of Camellia sinensis var. sinensis provides insights into the evolution of the tea genome and tea quality.</title>
        <authorList>
            <person name="Wei C."/>
            <person name="Yang H."/>
            <person name="Wang S."/>
            <person name="Zhao J."/>
            <person name="Liu C."/>
            <person name="Gao L."/>
            <person name="Xia E."/>
            <person name="Lu Y."/>
            <person name="Tai Y."/>
            <person name="She G."/>
            <person name="Sun J."/>
            <person name="Cao H."/>
            <person name="Tong W."/>
            <person name="Gao Q."/>
            <person name="Li Y."/>
            <person name="Deng W."/>
            <person name="Jiang X."/>
            <person name="Wang W."/>
            <person name="Chen Q."/>
            <person name="Zhang S."/>
            <person name="Li H."/>
            <person name="Wu J."/>
            <person name="Wang P."/>
            <person name="Li P."/>
            <person name="Shi C."/>
            <person name="Zheng F."/>
            <person name="Jian J."/>
            <person name="Huang B."/>
            <person name="Shan D."/>
            <person name="Shi M."/>
            <person name="Fang C."/>
            <person name="Yue Y."/>
            <person name="Li F."/>
            <person name="Li D."/>
            <person name="Wei S."/>
            <person name="Han B."/>
            <person name="Jiang C."/>
            <person name="Yin Y."/>
            <person name="Xia T."/>
            <person name="Zhang Z."/>
            <person name="Bennetzen J.L."/>
            <person name="Zhao S."/>
            <person name="Wan X."/>
        </authorList>
    </citation>
    <scope>NUCLEOTIDE SEQUENCE [LARGE SCALE GENOMIC DNA]</scope>
    <source>
        <strain evidence="7">cv. Shuchazao</strain>
        <tissue evidence="6">Leaf</tissue>
    </source>
</reference>
<proteinExistence type="inferred from homology"/>
<gene>
    <name evidence="6" type="ORF">TEA_014859</name>
</gene>
<organism evidence="6 7">
    <name type="scientific">Camellia sinensis var. sinensis</name>
    <name type="common">China tea</name>
    <dbReference type="NCBI Taxonomy" id="542762"/>
    <lineage>
        <taxon>Eukaryota</taxon>
        <taxon>Viridiplantae</taxon>
        <taxon>Streptophyta</taxon>
        <taxon>Embryophyta</taxon>
        <taxon>Tracheophyta</taxon>
        <taxon>Spermatophyta</taxon>
        <taxon>Magnoliopsida</taxon>
        <taxon>eudicotyledons</taxon>
        <taxon>Gunneridae</taxon>
        <taxon>Pentapetalae</taxon>
        <taxon>asterids</taxon>
        <taxon>Ericales</taxon>
        <taxon>Theaceae</taxon>
        <taxon>Camellia</taxon>
    </lineage>
</organism>
<keyword evidence="3" id="KW-0547">Nucleotide-binding</keyword>
<dbReference type="Proteomes" id="UP000306102">
    <property type="component" value="Unassembled WGS sequence"/>
</dbReference>
<keyword evidence="7" id="KW-1185">Reference proteome</keyword>
<comment type="similarity">
    <text evidence="2">Belongs to the ABC transporter superfamily. ABCC family. Conjugate transporter (TC 3.A.1.208) subfamily.</text>
</comment>
<dbReference type="GO" id="GO:0016020">
    <property type="term" value="C:membrane"/>
    <property type="evidence" value="ECO:0007669"/>
    <property type="project" value="UniProtKB-SubCell"/>
</dbReference>
<feature type="domain" description="ABC transporter" evidence="5">
    <location>
        <begin position="45"/>
        <end position="92"/>
    </location>
</feature>